<sequence length="404" mass="46357">MEYSTLKTESKTIQEVSPSHLRSLYDICAQIPDQRAARGKQYALADVLIVLILAKLAGMKSLLGASDWARDQGERLREQLNVKWKRMPCANTYKYALARLESQQINERFRDWLLRQEAESRCGDEPSRLAMLAEQRAVHVAIDGKVLRGTGQQSYGGEKPQRHVLHVYEVQTGIVLHQCPIADKQNEVSALKPLLTEVLCKGRIFTVDAAQSYHAFGRMVKRAGGEVILIIKDNTPVTREDLELFFEDPHADRSTWHSYEQVEKGHGRLERRHLLTSPDLNEFLDREWGEVGQVFRLQRERKTAEKRSVEVVYGLTTLSREQCSIQRLFRLIRDHWAVENRLHGRRDVTLGEDRCGVRVPPVAQMLAVLNSLVLSLMDMHQVSNVARQIRRFASHPEEALAWLL</sequence>
<accession>A0A402AFJ4</accession>
<evidence type="ECO:0000313" key="8">
    <source>
        <dbReference type="EMBL" id="GCE20065.1"/>
    </source>
</evidence>
<dbReference type="Pfam" id="PF01609">
    <property type="entry name" value="DDE_Tnp_1"/>
    <property type="match status" value="1"/>
</dbReference>
<dbReference type="GO" id="GO:0003677">
    <property type="term" value="F:DNA binding"/>
    <property type="evidence" value="ECO:0007669"/>
    <property type="project" value="InterPro"/>
</dbReference>
<dbReference type="EMBL" id="BIFS01000001">
    <property type="protein sequence ID" value="GCE18163.1"/>
    <property type="molecule type" value="Genomic_DNA"/>
</dbReference>
<dbReference type="AlphaFoldDB" id="A0A402AFJ4"/>
<dbReference type="EMBL" id="BIFS01000001">
    <property type="protein sequence ID" value="GCE17852.1"/>
    <property type="molecule type" value="Genomic_DNA"/>
</dbReference>
<evidence type="ECO:0000259" key="2">
    <source>
        <dbReference type="Pfam" id="PF13808"/>
    </source>
</evidence>
<comment type="caution">
    <text evidence="4">The sequence shown here is derived from an EMBL/GenBank/DDBJ whole genome shotgun (WGS) entry which is preliminary data.</text>
</comment>
<dbReference type="InterPro" id="IPR002559">
    <property type="entry name" value="Transposase_11"/>
</dbReference>
<feature type="domain" description="Transposase IS4-like" evidence="1">
    <location>
        <begin position="137"/>
        <end position="370"/>
    </location>
</feature>
<dbReference type="InterPro" id="IPR032806">
    <property type="entry name" value="YbfD_N"/>
</dbReference>
<evidence type="ECO:0000313" key="3">
    <source>
        <dbReference type="EMBL" id="GCE17816.1"/>
    </source>
</evidence>
<dbReference type="Pfam" id="PF13808">
    <property type="entry name" value="DDE_Tnp_1_assoc"/>
    <property type="match status" value="1"/>
</dbReference>
<gene>
    <name evidence="3" type="ORF">KDK_16160</name>
    <name evidence="4" type="ORF">KDK_16520</name>
    <name evidence="5" type="ORF">KDK_19630</name>
    <name evidence="6" type="ORF">KDK_19920</name>
    <name evidence="7" type="ORF">KDK_35070</name>
    <name evidence="8" type="ORF">KDK_38650</name>
    <name evidence="9" type="ORF">KDK_63170</name>
</gene>
<name>A0A402AFJ4_9CHLR</name>
<evidence type="ECO:0000313" key="7">
    <source>
        <dbReference type="EMBL" id="GCE19707.1"/>
    </source>
</evidence>
<feature type="domain" description="H repeat-associated protein N-terminal" evidence="2">
    <location>
        <begin position="29"/>
        <end position="113"/>
    </location>
</feature>
<dbReference type="PANTHER" id="PTHR30298:SF0">
    <property type="entry name" value="PROTEIN YBFL-RELATED"/>
    <property type="match status" value="1"/>
</dbReference>
<dbReference type="GO" id="GO:0004803">
    <property type="term" value="F:transposase activity"/>
    <property type="evidence" value="ECO:0007669"/>
    <property type="project" value="InterPro"/>
</dbReference>
<evidence type="ECO:0000313" key="4">
    <source>
        <dbReference type="EMBL" id="GCE17852.1"/>
    </source>
</evidence>
<protein>
    <submittedName>
        <fullName evidence="4">ISAs1 family transposase</fullName>
    </submittedName>
</protein>
<dbReference type="EMBL" id="BIFS01000001">
    <property type="protein sequence ID" value="GCE18192.1"/>
    <property type="molecule type" value="Genomic_DNA"/>
</dbReference>
<dbReference type="EMBL" id="BIFS01000002">
    <property type="protein sequence ID" value="GCE22517.1"/>
    <property type="molecule type" value="Genomic_DNA"/>
</dbReference>
<dbReference type="EMBL" id="BIFS01000001">
    <property type="protein sequence ID" value="GCE17816.1"/>
    <property type="molecule type" value="Genomic_DNA"/>
</dbReference>
<evidence type="ECO:0000313" key="6">
    <source>
        <dbReference type="EMBL" id="GCE18192.1"/>
    </source>
</evidence>
<evidence type="ECO:0000313" key="5">
    <source>
        <dbReference type="EMBL" id="GCE18163.1"/>
    </source>
</evidence>
<dbReference type="EMBL" id="BIFS01000001">
    <property type="protein sequence ID" value="GCE20065.1"/>
    <property type="molecule type" value="Genomic_DNA"/>
</dbReference>
<evidence type="ECO:0000313" key="9">
    <source>
        <dbReference type="EMBL" id="GCE22517.1"/>
    </source>
</evidence>
<reference evidence="4" key="2">
    <citation type="journal article" date="2019" name="Int. J. Syst. Evol. Microbiol.">
        <title>Tengunoibacter tsumagoiensis gen. nov., sp. nov., Dictyobacter kobayashii sp. nov., Dictyobacter alpinus sp. nov., and description of Dictyobacteraceae fam. nov. within the order Ktedonobacterales isolated from Tengu-no-mugimeshi, a soil-like granular mass of micro-organisms, and emended descriptions of the genera Ktedonobacter and Dictyobacter.</title>
        <authorList>
            <person name="Wang C."/>
            <person name="Zheng Y."/>
            <person name="Sakai Y."/>
            <person name="Toyoda A."/>
            <person name="Minakuchi Y."/>
            <person name="Abe K."/>
            <person name="Yokota A."/>
            <person name="Yabe S."/>
        </authorList>
    </citation>
    <scope>NUCLEOTIDE SEQUENCE</scope>
    <source>
        <strain evidence="4">Uno11</strain>
    </source>
</reference>
<dbReference type="PANTHER" id="PTHR30298">
    <property type="entry name" value="H REPEAT-ASSOCIATED PREDICTED TRANSPOSASE"/>
    <property type="match status" value="1"/>
</dbReference>
<proteinExistence type="predicted"/>
<organism evidence="4 10">
    <name type="scientific">Dictyobacter kobayashii</name>
    <dbReference type="NCBI Taxonomy" id="2014872"/>
    <lineage>
        <taxon>Bacteria</taxon>
        <taxon>Bacillati</taxon>
        <taxon>Chloroflexota</taxon>
        <taxon>Ktedonobacteria</taxon>
        <taxon>Ktedonobacterales</taxon>
        <taxon>Dictyobacteraceae</taxon>
        <taxon>Dictyobacter</taxon>
    </lineage>
</organism>
<dbReference type="InterPro" id="IPR047647">
    <property type="entry name" value="ISAs1_transpos"/>
</dbReference>
<dbReference type="Proteomes" id="UP000287188">
    <property type="component" value="Unassembled WGS sequence"/>
</dbReference>
<evidence type="ECO:0000313" key="10">
    <source>
        <dbReference type="Proteomes" id="UP000287188"/>
    </source>
</evidence>
<reference evidence="10" key="1">
    <citation type="submission" date="2018-12" db="EMBL/GenBank/DDBJ databases">
        <title>Tengunoibacter tsumagoiensis gen. nov., sp. nov., Dictyobacter kobayashii sp. nov., D. alpinus sp. nov., and D. joshuensis sp. nov. and description of Dictyobacteraceae fam. nov. within the order Ktedonobacterales isolated from Tengu-no-mugimeshi.</title>
        <authorList>
            <person name="Wang C.M."/>
            <person name="Zheng Y."/>
            <person name="Sakai Y."/>
            <person name="Toyoda A."/>
            <person name="Minakuchi Y."/>
            <person name="Abe K."/>
            <person name="Yokota A."/>
            <person name="Yabe S."/>
        </authorList>
    </citation>
    <scope>NUCLEOTIDE SEQUENCE [LARGE SCALE GENOMIC DNA]</scope>
    <source>
        <strain evidence="10">Uno11</strain>
    </source>
</reference>
<keyword evidence="10" id="KW-1185">Reference proteome</keyword>
<dbReference type="RefSeq" id="WP_246035309.1">
    <property type="nucleotide sequence ID" value="NZ_BIFS01000001.1"/>
</dbReference>
<dbReference type="InterPro" id="IPR051698">
    <property type="entry name" value="Transposase_11-like"/>
</dbReference>
<dbReference type="EMBL" id="BIFS01000001">
    <property type="protein sequence ID" value="GCE19707.1"/>
    <property type="molecule type" value="Genomic_DNA"/>
</dbReference>
<dbReference type="NCBIfam" id="NF033564">
    <property type="entry name" value="transpos_ISAs1"/>
    <property type="match status" value="1"/>
</dbReference>
<dbReference type="GO" id="GO:0006313">
    <property type="term" value="P:DNA transposition"/>
    <property type="evidence" value="ECO:0007669"/>
    <property type="project" value="InterPro"/>
</dbReference>
<evidence type="ECO:0000259" key="1">
    <source>
        <dbReference type="Pfam" id="PF01609"/>
    </source>
</evidence>